<dbReference type="Gene3D" id="3.30.420.10">
    <property type="entry name" value="Ribonuclease H-like superfamily/Ribonuclease H"/>
    <property type="match status" value="2"/>
</dbReference>
<evidence type="ECO:0000313" key="4">
    <source>
        <dbReference type="Proteomes" id="UP000265663"/>
    </source>
</evidence>
<feature type="compositionally biased region" description="Basic residues" evidence="2">
    <location>
        <begin position="779"/>
        <end position="792"/>
    </location>
</feature>
<dbReference type="GO" id="GO:0005634">
    <property type="term" value="C:nucleus"/>
    <property type="evidence" value="ECO:0007669"/>
    <property type="project" value="TreeGrafter"/>
</dbReference>
<sequence>MSKPLRRGVGEEQRRSTLSLAFRRPERSQNRLQVDHNVRIHVTLDTRIPIPHYVVPDAAVATFRHQLLPPRAAKRLDYGIEEGQVEAPHLDPGPPVAHEVAVGAVGLVHGRRGDDGLNSRKRFRQTSRQKQLGGLSIGFGDLRGLLARRGHGRDGRRQVARAVIVQGRHDYDYGRYGVSLRWLLVKLKLDEPPGGGGRVSVWCIPLSRCQQFVLTSAVRLRMHMSSFALAPPSRDIPSTHGRPGTRNHRKTKSPVRRRRPAAQGCESWRINITMDVDADSFPHHLLGLFVNISEADFVSFDLELSGIPSRIQDKPARGSGRLTLEERYAETKMGADRYQILQVGITCARFDYIADKYVLRPYNISISPLLNERLDFEREIRFQTGACTFLLNNGFDLGAPFAKGVQYLSREEAERAKQMAWDRLENKNPVPDLQLKKEDVESLDFMRRIRKAIKAWKTSTSSSLDVTTHTGLPDKPVTPVITRFEKRLVHQLVRAEFPELVTMGRSECVRIINLDPVRETDNMNRIKTRVKESILRQTGFRWIFEALVRDGQVDRADLLYVARTTGMPTTGDMYNIRDRYDRAVERLKTRQPVLVGHNMFTDIVYLYRTFVGELPDTLQGFQDAIHDLFPKIIDTKYLATHAEGDLNASPTLEEIATRLNNQPLPHIVTHADYSKYQDTEAFHEAGYDSLLTATIMIKLAAKLGAERGEEVPAPFSGIPPGITNKLAGTAEHTPDFSKAIKTPAEQSVELVQDMVKDGREKVQKPVPLPPVEKSQPAKTNKRSRNKKGNKKNNKAEQRRFETKNMFDSLRELKLNPETESSSTEDEELLIESRHDSHVQDSQTATWDKHVDAASSWENDVFVQDKTGWVPIEQVKRQSGELIPAFNSKFWSEFGNTLRVFGTEETVLKISDWED</sequence>
<dbReference type="InterPro" id="IPR051181">
    <property type="entry name" value="CAF1_poly(A)_ribonucleases"/>
</dbReference>
<evidence type="ECO:0000256" key="1">
    <source>
        <dbReference type="ARBA" id="ARBA00008372"/>
    </source>
</evidence>
<feature type="region of interest" description="Disordered" evidence="2">
    <location>
        <begin position="760"/>
        <end position="825"/>
    </location>
</feature>
<proteinExistence type="inferred from homology"/>
<dbReference type="GO" id="GO:0000289">
    <property type="term" value="P:nuclear-transcribed mRNA poly(A) tail shortening"/>
    <property type="evidence" value="ECO:0007669"/>
    <property type="project" value="TreeGrafter"/>
</dbReference>
<name>A0A3M7M0K2_9PLEO</name>
<dbReference type="GO" id="GO:0000175">
    <property type="term" value="F:3'-5'-RNA exonuclease activity"/>
    <property type="evidence" value="ECO:0007669"/>
    <property type="project" value="TreeGrafter"/>
</dbReference>
<gene>
    <name evidence="3" type="ORF">GMOD_00004015</name>
</gene>
<dbReference type="GO" id="GO:1990431">
    <property type="term" value="P:priRNA 3'-end processing"/>
    <property type="evidence" value="ECO:0007669"/>
    <property type="project" value="TreeGrafter"/>
</dbReference>
<dbReference type="GO" id="GO:0003723">
    <property type="term" value="F:RNA binding"/>
    <property type="evidence" value="ECO:0007669"/>
    <property type="project" value="TreeGrafter"/>
</dbReference>
<dbReference type="Pfam" id="PF04857">
    <property type="entry name" value="CAF1"/>
    <property type="match status" value="1"/>
</dbReference>
<dbReference type="PANTHER" id="PTHR15092:SF22">
    <property type="entry name" value="POLY(A)-SPECIFIC RIBONUCLEASE PNLDC1"/>
    <property type="match status" value="1"/>
</dbReference>
<dbReference type="InterPro" id="IPR036397">
    <property type="entry name" value="RNaseH_sf"/>
</dbReference>
<dbReference type="AlphaFoldDB" id="A0A3M7M0K2"/>
<protein>
    <submittedName>
        <fullName evidence="3">Caf1 family ribonuclease</fullName>
    </submittedName>
</protein>
<keyword evidence="4" id="KW-1185">Reference proteome</keyword>
<accession>A0A3M7M0K2</accession>
<feature type="compositionally biased region" description="Basic and acidic residues" evidence="2">
    <location>
        <begin position="793"/>
        <end position="816"/>
    </location>
</feature>
<organism evidence="3 4">
    <name type="scientific">Pyrenophora seminiperda CCB06</name>
    <dbReference type="NCBI Taxonomy" id="1302712"/>
    <lineage>
        <taxon>Eukaryota</taxon>
        <taxon>Fungi</taxon>
        <taxon>Dikarya</taxon>
        <taxon>Ascomycota</taxon>
        <taxon>Pezizomycotina</taxon>
        <taxon>Dothideomycetes</taxon>
        <taxon>Pleosporomycetidae</taxon>
        <taxon>Pleosporales</taxon>
        <taxon>Pleosporineae</taxon>
        <taxon>Pleosporaceae</taxon>
        <taxon>Pyrenophora</taxon>
    </lineage>
</organism>
<dbReference type="SUPFAM" id="SSF53098">
    <property type="entry name" value="Ribonuclease H-like"/>
    <property type="match status" value="1"/>
</dbReference>
<dbReference type="InterPro" id="IPR006941">
    <property type="entry name" value="RNase_CAF1"/>
</dbReference>
<evidence type="ECO:0000313" key="3">
    <source>
        <dbReference type="EMBL" id="RMZ67934.1"/>
    </source>
</evidence>
<dbReference type="OrthoDB" id="1432093at2759"/>
<dbReference type="InterPro" id="IPR012337">
    <property type="entry name" value="RNaseH-like_sf"/>
</dbReference>
<feature type="region of interest" description="Disordered" evidence="2">
    <location>
        <begin position="231"/>
        <end position="258"/>
    </location>
</feature>
<dbReference type="EMBL" id="KE747814">
    <property type="protein sequence ID" value="RMZ67934.1"/>
    <property type="molecule type" value="Genomic_DNA"/>
</dbReference>
<comment type="similarity">
    <text evidence="1">Belongs to the CAF1 family.</text>
</comment>
<dbReference type="GO" id="GO:1990432">
    <property type="term" value="P:siRNA 3'-end processing"/>
    <property type="evidence" value="ECO:0007669"/>
    <property type="project" value="TreeGrafter"/>
</dbReference>
<feature type="compositionally biased region" description="Basic residues" evidence="2">
    <location>
        <begin position="243"/>
        <end position="258"/>
    </location>
</feature>
<evidence type="ECO:0000256" key="2">
    <source>
        <dbReference type="SAM" id="MobiDB-lite"/>
    </source>
</evidence>
<dbReference type="PANTHER" id="PTHR15092">
    <property type="entry name" value="POLY A -SPECIFIC RIBONUCLEASE/TARGET OF EGR1, MEMBER 1"/>
    <property type="match status" value="1"/>
</dbReference>
<reference evidence="3 4" key="1">
    <citation type="journal article" date="2014" name="PLoS ONE">
        <title>De novo Genome Assembly of the Fungal Plant Pathogen Pyrenophora semeniperda.</title>
        <authorList>
            <person name="Soliai M.M."/>
            <person name="Meyer S.E."/>
            <person name="Udall J.A."/>
            <person name="Elzinga D.E."/>
            <person name="Hermansen R.A."/>
            <person name="Bodily P.M."/>
            <person name="Hart A.A."/>
            <person name="Coleman C.E."/>
        </authorList>
    </citation>
    <scope>NUCLEOTIDE SEQUENCE [LARGE SCALE GENOMIC DNA]</scope>
    <source>
        <strain evidence="3 4">CCB06</strain>
        <tissue evidence="3">Mycelium</tissue>
    </source>
</reference>
<dbReference type="Proteomes" id="UP000265663">
    <property type="component" value="Unassembled WGS sequence"/>
</dbReference>